<evidence type="ECO:0000256" key="1">
    <source>
        <dbReference type="SAM" id="Phobius"/>
    </source>
</evidence>
<name>A0A0H1QYF0_9EURY</name>
<dbReference type="RefSeq" id="WP_048184050.1">
    <property type="nucleotide sequence ID" value="NZ_JXOJ01000003.1"/>
</dbReference>
<gene>
    <name evidence="2" type="ORF">SZ63_08060</name>
</gene>
<organism evidence="2 3">
    <name type="scientific">Methanoculleus sediminis</name>
    <dbReference type="NCBI Taxonomy" id="1550566"/>
    <lineage>
        <taxon>Archaea</taxon>
        <taxon>Methanobacteriati</taxon>
        <taxon>Methanobacteriota</taxon>
        <taxon>Stenosarchaea group</taxon>
        <taxon>Methanomicrobia</taxon>
        <taxon>Methanomicrobiales</taxon>
        <taxon>Methanomicrobiaceae</taxon>
        <taxon>Methanoculleus</taxon>
    </lineage>
</organism>
<keyword evidence="1" id="KW-0812">Transmembrane</keyword>
<keyword evidence="1" id="KW-0472">Membrane</keyword>
<keyword evidence="3" id="KW-1185">Reference proteome</keyword>
<dbReference type="STRING" id="1550566.SZ63_08060"/>
<proteinExistence type="predicted"/>
<evidence type="ECO:0000313" key="2">
    <source>
        <dbReference type="EMBL" id="KLK87940.1"/>
    </source>
</evidence>
<dbReference type="Proteomes" id="UP000035301">
    <property type="component" value="Unassembled WGS sequence"/>
</dbReference>
<dbReference type="EMBL" id="JXOJ01000003">
    <property type="protein sequence ID" value="KLK87940.1"/>
    <property type="molecule type" value="Genomic_DNA"/>
</dbReference>
<keyword evidence="1" id="KW-1133">Transmembrane helix</keyword>
<dbReference type="AlphaFoldDB" id="A0A0H1QYF0"/>
<feature type="transmembrane region" description="Helical" evidence="1">
    <location>
        <begin position="30"/>
        <end position="49"/>
    </location>
</feature>
<protein>
    <submittedName>
        <fullName evidence="2">Uncharacterized protein</fullName>
    </submittedName>
</protein>
<comment type="caution">
    <text evidence="2">The sequence shown here is derived from an EMBL/GenBank/DDBJ whole genome shotgun (WGS) entry which is preliminary data.</text>
</comment>
<sequence length="83" mass="8791">MNALRLLITAGAAFYAVVFLFQIAQNASVTGQALAGVVLLAVVTGLAWMRDELALKRYEIALLWVMVLGFLAYAAAHAPGVLA</sequence>
<dbReference type="OrthoDB" id="107765at2157"/>
<feature type="transmembrane region" description="Helical" evidence="1">
    <location>
        <begin position="61"/>
        <end position="82"/>
    </location>
</feature>
<feature type="transmembrane region" description="Helical" evidence="1">
    <location>
        <begin position="7"/>
        <end position="24"/>
    </location>
</feature>
<accession>A0A0H1QYF0</accession>
<evidence type="ECO:0000313" key="3">
    <source>
        <dbReference type="Proteomes" id="UP000035301"/>
    </source>
</evidence>
<reference evidence="2 3" key="1">
    <citation type="journal article" date="2015" name="Int. J. Syst. Evol. Microbiol.">
        <title>Methanoculleus sediminis sp. nov., a methanogen from sediments near a submarine mud volcano.</title>
        <authorList>
            <person name="Chen S.C."/>
            <person name="Chen M.F."/>
            <person name="Lai M.C."/>
            <person name="Weng C.Y."/>
            <person name="Wu S.Y."/>
            <person name="Lin S."/>
            <person name="Yang T.F."/>
            <person name="Chen P.C."/>
        </authorList>
    </citation>
    <scope>NUCLEOTIDE SEQUENCE [LARGE SCALE GENOMIC DNA]</scope>
    <source>
        <strain evidence="2 3">S3Fa</strain>
    </source>
</reference>
<dbReference type="PATRIC" id="fig|1550566.3.peg.1756"/>